<dbReference type="InterPro" id="IPR000601">
    <property type="entry name" value="PKD_dom"/>
</dbReference>
<evidence type="ECO:0000259" key="1">
    <source>
        <dbReference type="PROSITE" id="PS50093"/>
    </source>
</evidence>
<dbReference type="InterPro" id="IPR013783">
    <property type="entry name" value="Ig-like_fold"/>
</dbReference>
<reference evidence="4" key="2">
    <citation type="submission" date="2016-01" db="EMBL/GenBank/DDBJ databases">
        <title>First complete genome sequence of a species in the genus Microterricola, an extremophilic cold active enzyme producing strain ERGS5:02 isolated from Sikkim Himalaya.</title>
        <authorList>
            <person name="Kumar R."/>
            <person name="Singh D."/>
            <person name="Swarnkar M.K."/>
        </authorList>
    </citation>
    <scope>NUCLEOTIDE SEQUENCE [LARGE SCALE GENOMIC DNA]</scope>
    <source>
        <strain evidence="4">ERGS5:02</strain>
    </source>
</reference>
<dbReference type="SMART" id="SM00089">
    <property type="entry name" value="PKD"/>
    <property type="match status" value="1"/>
</dbReference>
<feature type="domain" description="PKD" evidence="1">
    <location>
        <begin position="198"/>
        <end position="286"/>
    </location>
</feature>
<gene>
    <name evidence="3" type="ORF">AWU67_08610</name>
</gene>
<dbReference type="InterPro" id="IPR001322">
    <property type="entry name" value="Lamin_tail_dom"/>
</dbReference>
<dbReference type="AlphaFoldDB" id="A0A0X8E3V7"/>
<dbReference type="KEGG" id="mvd:AWU67_08610"/>
<dbReference type="InterPro" id="IPR035986">
    <property type="entry name" value="PKD_dom_sf"/>
</dbReference>
<reference evidence="3 4" key="1">
    <citation type="journal article" date="2016" name="J. Biotechnol.">
        <title>First complete genome sequence of a species in the genus Microterricola, an extremophilic cold active enzyme producing bacterial strain ERGS5:02 isolated from Sikkim Himalaya.</title>
        <authorList>
            <person name="Himanshu"/>
            <person name="Swarnkar M.K."/>
            <person name="Singh D."/>
            <person name="Kumar R."/>
        </authorList>
    </citation>
    <scope>NUCLEOTIDE SEQUENCE [LARGE SCALE GENOMIC DNA]</scope>
    <source>
        <strain evidence="3 4">ERGS5:02</strain>
    </source>
</reference>
<evidence type="ECO:0008006" key="5">
    <source>
        <dbReference type="Google" id="ProtNLM"/>
    </source>
</evidence>
<dbReference type="CDD" id="cd00146">
    <property type="entry name" value="PKD"/>
    <property type="match status" value="1"/>
</dbReference>
<proteinExistence type="predicted"/>
<evidence type="ECO:0000313" key="4">
    <source>
        <dbReference type="Proteomes" id="UP000058305"/>
    </source>
</evidence>
<accession>A0A0X8E3V7</accession>
<dbReference type="PROSITE" id="PS50093">
    <property type="entry name" value="PKD"/>
    <property type="match status" value="1"/>
</dbReference>
<dbReference type="Proteomes" id="UP000058305">
    <property type="component" value="Chromosome"/>
</dbReference>
<name>A0A0X8E3V7_9MICO</name>
<dbReference type="Pfam" id="PF00932">
    <property type="entry name" value="LTD"/>
    <property type="match status" value="1"/>
</dbReference>
<feature type="domain" description="LTD" evidence="2">
    <location>
        <begin position="34"/>
        <end position="148"/>
    </location>
</feature>
<protein>
    <recommendedName>
        <fullName evidence="5">PKD domain-containing protein</fullName>
    </recommendedName>
</protein>
<dbReference type="Gene3D" id="2.60.40.1260">
    <property type="entry name" value="Lamin Tail domain"/>
    <property type="match status" value="1"/>
</dbReference>
<dbReference type="PROSITE" id="PS51841">
    <property type="entry name" value="LTD"/>
    <property type="match status" value="1"/>
</dbReference>
<dbReference type="SUPFAM" id="SSF49299">
    <property type="entry name" value="PKD domain"/>
    <property type="match status" value="1"/>
</dbReference>
<dbReference type="GO" id="GO:0005975">
    <property type="term" value="P:carbohydrate metabolic process"/>
    <property type="evidence" value="ECO:0007669"/>
    <property type="project" value="UniProtKB-ARBA"/>
</dbReference>
<evidence type="ECO:0000259" key="2">
    <source>
        <dbReference type="PROSITE" id="PS51841"/>
    </source>
</evidence>
<keyword evidence="4" id="KW-1185">Reference proteome</keyword>
<dbReference type="Pfam" id="PF18911">
    <property type="entry name" value="PKD_4"/>
    <property type="match status" value="1"/>
</dbReference>
<dbReference type="InterPro" id="IPR022409">
    <property type="entry name" value="PKD/Chitinase_dom"/>
</dbReference>
<evidence type="ECO:0000313" key="3">
    <source>
        <dbReference type="EMBL" id="AMB58918.1"/>
    </source>
</evidence>
<dbReference type="InterPro" id="IPR036415">
    <property type="entry name" value="Lamin_tail_dom_sf"/>
</dbReference>
<dbReference type="SUPFAM" id="SSF74853">
    <property type="entry name" value="Lamin A/C globular tail domain"/>
    <property type="match status" value="1"/>
</dbReference>
<dbReference type="EMBL" id="CP014145">
    <property type="protein sequence ID" value="AMB58918.1"/>
    <property type="molecule type" value="Genomic_DNA"/>
</dbReference>
<dbReference type="Gene3D" id="2.60.40.10">
    <property type="entry name" value="Immunoglobulins"/>
    <property type="match status" value="1"/>
</dbReference>
<organism evidence="3 4">
    <name type="scientific">Microterricola viridarii</name>
    <dbReference type="NCBI Taxonomy" id="412690"/>
    <lineage>
        <taxon>Bacteria</taxon>
        <taxon>Bacillati</taxon>
        <taxon>Actinomycetota</taxon>
        <taxon>Actinomycetes</taxon>
        <taxon>Micrococcales</taxon>
        <taxon>Microbacteriaceae</taxon>
        <taxon>Microterricola</taxon>
    </lineage>
</organism>
<sequence length="491" mass="49092">MGRIHPASARSAFIAGLADRRAAIIGNTGAGKLVPVSQSPNAAVVINEIQYHPAGTGGEFIELANPGTTAVDISGWTIDAVGLTIQPGTVVPAGGRVVFVATDVAFRAAYTGANRLVGGSFSGTLDDAGEAVILKAGTRIVDSVSYTNAAPWPAAADGTGPSLELLSPTADNADPANWRAASGVQGTPGLPNTPDAAANIAPSAGLTASATGLTVAVNGSTSRDPDGTIASYAWKFSDNGTASGISASHTFAAAGTYTVTLTVTDNKGATGTASQTITVTATPGGAFAVDTFARTVTGGLGTAETGGAWAPQANASSFAVNGGEAKITAKSGTSMRVFLNAVSSTDTDLKTKISFTRQTASSMYAGVVARQVGAASYGARVVVSASGAVQLQTQLNTDTILKSANLSGVSYATGDKLNLRVQVFSTAPTTIRAKAWKVGAAEPASWLVSSTDATAALQAPGSIGLYSYLSSTASPSPIVVSYDDFWAGPTN</sequence>